<gene>
    <name evidence="8" type="ORF">MBAV_000992</name>
</gene>
<organism evidence="8 9">
    <name type="scientific">Candidatus Magnetobacterium bavaricum</name>
    <dbReference type="NCBI Taxonomy" id="29290"/>
    <lineage>
        <taxon>Bacteria</taxon>
        <taxon>Pseudomonadati</taxon>
        <taxon>Nitrospirota</taxon>
        <taxon>Thermodesulfovibrionia</taxon>
        <taxon>Thermodesulfovibrionales</taxon>
        <taxon>Candidatus Magnetobacteriaceae</taxon>
        <taxon>Candidatus Magnetobacterium</taxon>
    </lineage>
</organism>
<keyword evidence="5" id="KW-0378">Hydrolase</keyword>
<comment type="similarity">
    <text evidence="1">Belongs to the HicA mRNA interferase family.</text>
</comment>
<sequence length="84" mass="9856">MPIDYKQLRSLKAGDLVNALLKDGFYLRHQTGSHQQYLHSNGRRVTVSYHKSGETFTPKILRSMIEIQAEWTEEDLKRLKLIKQ</sequence>
<keyword evidence="3" id="KW-0540">Nuclease</keyword>
<evidence type="ECO:0000256" key="4">
    <source>
        <dbReference type="ARBA" id="ARBA00022759"/>
    </source>
</evidence>
<comment type="caution">
    <text evidence="8">The sequence shown here is derived from an EMBL/GenBank/DDBJ whole genome shotgun (WGS) entry which is preliminary data.</text>
</comment>
<evidence type="ECO:0000256" key="3">
    <source>
        <dbReference type="ARBA" id="ARBA00022722"/>
    </source>
</evidence>
<proteinExistence type="inferred from homology"/>
<protein>
    <submittedName>
        <fullName evidence="8">YcfA-like protein</fullName>
    </submittedName>
</protein>
<dbReference type="GO" id="GO:0016787">
    <property type="term" value="F:hydrolase activity"/>
    <property type="evidence" value="ECO:0007669"/>
    <property type="project" value="UniProtKB-KW"/>
</dbReference>
<dbReference type="EMBL" id="LACI01000446">
    <property type="protein sequence ID" value="KJU86812.1"/>
    <property type="molecule type" value="Genomic_DNA"/>
</dbReference>
<keyword evidence="6" id="KW-0694">RNA-binding</keyword>
<dbReference type="GO" id="GO:0003729">
    <property type="term" value="F:mRNA binding"/>
    <property type="evidence" value="ECO:0007669"/>
    <property type="project" value="InterPro"/>
</dbReference>
<evidence type="ECO:0000256" key="6">
    <source>
        <dbReference type="ARBA" id="ARBA00022884"/>
    </source>
</evidence>
<keyword evidence="9" id="KW-1185">Reference proteome</keyword>
<name>A0A0F3GY99_9BACT</name>
<evidence type="ECO:0000313" key="8">
    <source>
        <dbReference type="EMBL" id="KJU86812.1"/>
    </source>
</evidence>
<evidence type="ECO:0000313" key="9">
    <source>
        <dbReference type="Proteomes" id="UP000033423"/>
    </source>
</evidence>
<reference evidence="8 9" key="1">
    <citation type="submission" date="2015-02" db="EMBL/GenBank/DDBJ databases">
        <title>Single-cell genomics of uncultivated deep-branching MTB reveals a conserved set of magnetosome genes.</title>
        <authorList>
            <person name="Kolinko S."/>
            <person name="Richter M."/>
            <person name="Glockner F.O."/>
            <person name="Brachmann A."/>
            <person name="Schuler D."/>
        </authorList>
    </citation>
    <scope>NUCLEOTIDE SEQUENCE [LARGE SCALE GENOMIC DNA]</scope>
    <source>
        <strain evidence="8">TM-1</strain>
    </source>
</reference>
<dbReference type="Pfam" id="PF07927">
    <property type="entry name" value="HicA_toxin"/>
    <property type="match status" value="1"/>
</dbReference>
<dbReference type="Proteomes" id="UP000033423">
    <property type="component" value="Unassembled WGS sequence"/>
</dbReference>
<accession>A0A0F3GY99</accession>
<keyword evidence="7" id="KW-0346">Stress response</keyword>
<keyword evidence="2" id="KW-1277">Toxin-antitoxin system</keyword>
<dbReference type="GO" id="GO:0004519">
    <property type="term" value="F:endonuclease activity"/>
    <property type="evidence" value="ECO:0007669"/>
    <property type="project" value="UniProtKB-KW"/>
</dbReference>
<dbReference type="SUPFAM" id="SSF54786">
    <property type="entry name" value="YcfA/nrd intein domain"/>
    <property type="match status" value="1"/>
</dbReference>
<evidence type="ECO:0000256" key="7">
    <source>
        <dbReference type="ARBA" id="ARBA00023016"/>
    </source>
</evidence>
<keyword evidence="4" id="KW-0255">Endonuclease</keyword>
<evidence type="ECO:0000256" key="5">
    <source>
        <dbReference type="ARBA" id="ARBA00022801"/>
    </source>
</evidence>
<evidence type="ECO:0000256" key="1">
    <source>
        <dbReference type="ARBA" id="ARBA00006620"/>
    </source>
</evidence>
<dbReference type="Gene3D" id="3.30.920.30">
    <property type="entry name" value="Hypothetical protein"/>
    <property type="match status" value="1"/>
</dbReference>
<dbReference type="InterPro" id="IPR038570">
    <property type="entry name" value="HicA_sf"/>
</dbReference>
<evidence type="ECO:0000256" key="2">
    <source>
        <dbReference type="ARBA" id="ARBA00022649"/>
    </source>
</evidence>
<dbReference type="AlphaFoldDB" id="A0A0F3GY99"/>
<dbReference type="InterPro" id="IPR012933">
    <property type="entry name" value="HicA_mRNA_interferase"/>
</dbReference>